<reference evidence="1 2" key="1">
    <citation type="journal article" date="2014" name="Antonie Van Leeuwenhoek">
        <title>Hyphomonas beringensis sp. nov. and Hyphomonas chukchiensis sp. nov., isolated from surface seawater of the Bering Sea and Chukchi Sea.</title>
        <authorList>
            <person name="Li C."/>
            <person name="Lai Q."/>
            <person name="Li G."/>
            <person name="Dong C."/>
            <person name="Wang J."/>
            <person name="Liao Y."/>
            <person name="Shao Z."/>
        </authorList>
    </citation>
    <scope>NUCLEOTIDE SEQUENCE [LARGE SCALE GENOMIC DNA]</scope>
    <source>
        <strain evidence="1 2">25B14_1</strain>
    </source>
</reference>
<dbReference type="eggNOG" id="COG1846">
    <property type="taxonomic scope" value="Bacteria"/>
</dbReference>
<dbReference type="OrthoDB" id="7594920at2"/>
<dbReference type="EMBL" id="AWFF01000040">
    <property type="protein sequence ID" value="KCZ54265.1"/>
    <property type="molecule type" value="Genomic_DNA"/>
</dbReference>
<protein>
    <recommendedName>
        <fullName evidence="3">HTH marR-type domain-containing protein</fullName>
    </recommendedName>
</protein>
<organism evidence="1 2">
    <name type="scientific">Hyphomonas beringensis</name>
    <dbReference type="NCBI Taxonomy" id="1280946"/>
    <lineage>
        <taxon>Bacteria</taxon>
        <taxon>Pseudomonadati</taxon>
        <taxon>Pseudomonadota</taxon>
        <taxon>Alphaproteobacteria</taxon>
        <taxon>Hyphomonadales</taxon>
        <taxon>Hyphomonadaceae</taxon>
        <taxon>Hyphomonas</taxon>
    </lineage>
</organism>
<sequence length="161" mass="18058">MNRYNQQASYRDITMSSPDIASAAEESSSRNQQVDLRLIKASFRMRERRRNLVRDYKIDDAAWWMLLDLYQAHANKTKLYVSALCANAGTSATSALRRLEGLIDAGLAARLPDTEDSRRIYIVLTACGLEATRTYLSHLNTELFAALAPDLANLKGISKSE</sequence>
<gene>
    <name evidence="1" type="ORF">HY29_15150</name>
</gene>
<name>A0A062UDS8_9PROT</name>
<dbReference type="RefSeq" id="WP_051601400.1">
    <property type="nucleotide sequence ID" value="NZ_AWFF01000040.1"/>
</dbReference>
<accession>A0A062UDS8</accession>
<dbReference type="AlphaFoldDB" id="A0A062UDS8"/>
<dbReference type="SUPFAM" id="SSF46785">
    <property type="entry name" value="Winged helix' DNA-binding domain"/>
    <property type="match status" value="1"/>
</dbReference>
<comment type="caution">
    <text evidence="1">The sequence shown here is derived from an EMBL/GenBank/DDBJ whole genome shotgun (WGS) entry which is preliminary data.</text>
</comment>
<proteinExistence type="predicted"/>
<dbReference type="Gene3D" id="1.10.10.10">
    <property type="entry name" value="Winged helix-like DNA-binding domain superfamily/Winged helix DNA-binding domain"/>
    <property type="match status" value="1"/>
</dbReference>
<evidence type="ECO:0008006" key="3">
    <source>
        <dbReference type="Google" id="ProtNLM"/>
    </source>
</evidence>
<dbReference type="InterPro" id="IPR036390">
    <property type="entry name" value="WH_DNA-bd_sf"/>
</dbReference>
<evidence type="ECO:0000313" key="1">
    <source>
        <dbReference type="EMBL" id="KCZ54265.1"/>
    </source>
</evidence>
<keyword evidence="2" id="KW-1185">Reference proteome</keyword>
<evidence type="ECO:0000313" key="2">
    <source>
        <dbReference type="Proteomes" id="UP000027037"/>
    </source>
</evidence>
<dbReference type="STRING" id="1280946.HY29_15150"/>
<dbReference type="Proteomes" id="UP000027037">
    <property type="component" value="Unassembled WGS sequence"/>
</dbReference>
<dbReference type="InterPro" id="IPR036388">
    <property type="entry name" value="WH-like_DNA-bd_sf"/>
</dbReference>